<dbReference type="PANTHER" id="PTHR43976">
    <property type="entry name" value="SHORT CHAIN DEHYDROGENASE"/>
    <property type="match status" value="1"/>
</dbReference>
<evidence type="ECO:0000256" key="2">
    <source>
        <dbReference type="ARBA" id="ARBA00023002"/>
    </source>
</evidence>
<accession>A0ABS8D3C9</accession>
<keyword evidence="2" id="KW-0560">Oxidoreductase</keyword>
<dbReference type="RefSeq" id="WP_227178649.1">
    <property type="nucleotide sequence ID" value="NZ_JAJBZT010000002.1"/>
</dbReference>
<dbReference type="InterPro" id="IPR002347">
    <property type="entry name" value="SDR_fam"/>
</dbReference>
<evidence type="ECO:0000256" key="1">
    <source>
        <dbReference type="ARBA" id="ARBA00006484"/>
    </source>
</evidence>
<dbReference type="InterPro" id="IPR051911">
    <property type="entry name" value="SDR_oxidoreductase"/>
</dbReference>
<protein>
    <submittedName>
        <fullName evidence="4">SDR family NAD(P)-dependent oxidoreductase</fullName>
    </submittedName>
</protein>
<organism evidence="4 5">
    <name type="scientific">Leeia speluncae</name>
    <dbReference type="NCBI Taxonomy" id="2884804"/>
    <lineage>
        <taxon>Bacteria</taxon>
        <taxon>Pseudomonadati</taxon>
        <taxon>Pseudomonadota</taxon>
        <taxon>Betaproteobacteria</taxon>
        <taxon>Neisseriales</taxon>
        <taxon>Leeiaceae</taxon>
        <taxon>Leeia</taxon>
    </lineage>
</organism>
<dbReference type="InterPro" id="IPR020904">
    <property type="entry name" value="Sc_DH/Rdtase_CS"/>
</dbReference>
<proteinExistence type="inferred from homology"/>
<dbReference type="InterPro" id="IPR036291">
    <property type="entry name" value="NAD(P)-bd_dom_sf"/>
</dbReference>
<dbReference type="Pfam" id="PF00106">
    <property type="entry name" value="adh_short"/>
    <property type="match status" value="1"/>
</dbReference>
<keyword evidence="5" id="KW-1185">Reference proteome</keyword>
<dbReference type="Gene3D" id="3.40.50.720">
    <property type="entry name" value="NAD(P)-binding Rossmann-like Domain"/>
    <property type="match status" value="1"/>
</dbReference>
<gene>
    <name evidence="4" type="ORF">LIN78_03795</name>
</gene>
<evidence type="ECO:0000256" key="3">
    <source>
        <dbReference type="RuleBase" id="RU000363"/>
    </source>
</evidence>
<comment type="similarity">
    <text evidence="1 3">Belongs to the short-chain dehydrogenases/reductases (SDR) family.</text>
</comment>
<dbReference type="PRINTS" id="PR00080">
    <property type="entry name" value="SDRFAMILY"/>
</dbReference>
<dbReference type="SUPFAM" id="SSF51735">
    <property type="entry name" value="NAD(P)-binding Rossmann-fold domains"/>
    <property type="match status" value="1"/>
</dbReference>
<evidence type="ECO:0000313" key="4">
    <source>
        <dbReference type="EMBL" id="MCB6182675.1"/>
    </source>
</evidence>
<dbReference type="PANTHER" id="PTHR43976:SF16">
    <property type="entry name" value="SHORT-CHAIN DEHYDROGENASE_REDUCTASE FAMILY PROTEIN"/>
    <property type="match status" value="1"/>
</dbReference>
<reference evidence="4" key="1">
    <citation type="submission" date="2021-10" db="EMBL/GenBank/DDBJ databases">
        <title>The complete genome sequence of Leeia sp. TBRC 13508.</title>
        <authorList>
            <person name="Charoenyingcharoen P."/>
            <person name="Yukphan P."/>
        </authorList>
    </citation>
    <scope>NUCLEOTIDE SEQUENCE</scope>
    <source>
        <strain evidence="4">TBRC 13508</strain>
    </source>
</reference>
<name>A0ABS8D3C9_9NEIS</name>
<comment type="caution">
    <text evidence="4">The sequence shown here is derived from an EMBL/GenBank/DDBJ whole genome shotgun (WGS) entry which is preliminary data.</text>
</comment>
<dbReference type="Proteomes" id="UP001165395">
    <property type="component" value="Unassembled WGS sequence"/>
</dbReference>
<sequence>MHTTKSVLLLTGGFGALGQIVLAVALEKGYRVAIMGQGELTDRLAGNPDCLQLQADLSNEQQVTDGIAAIFAHWHRIDALVNVAGSFAFSAFEESKLSLWEKMFQSNVLSAVVTARAVLPYFQKEGKGCIVFIGAMAAKKGMAGMSAYTATKSALARLSEALAEEVKSANILVHTVLPTVIDTPANRAAMPDADTHTWQSPVDIADAILVLLERHNMENTGALLPIAGLIA</sequence>
<evidence type="ECO:0000313" key="5">
    <source>
        <dbReference type="Proteomes" id="UP001165395"/>
    </source>
</evidence>
<dbReference type="PRINTS" id="PR00081">
    <property type="entry name" value="GDHRDH"/>
</dbReference>
<dbReference type="PROSITE" id="PS00061">
    <property type="entry name" value="ADH_SHORT"/>
    <property type="match status" value="1"/>
</dbReference>
<dbReference type="EMBL" id="JAJBZT010000002">
    <property type="protein sequence ID" value="MCB6182675.1"/>
    <property type="molecule type" value="Genomic_DNA"/>
</dbReference>